<dbReference type="Proteomes" id="UP000219467">
    <property type="component" value="Unassembled WGS sequence"/>
</dbReference>
<name>A0A285D4T6_9RHOB</name>
<evidence type="ECO:0000313" key="2">
    <source>
        <dbReference type="Proteomes" id="UP000219467"/>
    </source>
</evidence>
<reference evidence="2" key="1">
    <citation type="submission" date="2017-08" db="EMBL/GenBank/DDBJ databases">
        <authorList>
            <person name="Varghese N."/>
            <person name="Submissions S."/>
        </authorList>
    </citation>
    <scope>NUCLEOTIDE SEQUENCE [LARGE SCALE GENOMIC DNA]</scope>
    <source>
        <strain evidence="2">JA234</strain>
    </source>
</reference>
<dbReference type="RefSeq" id="WP_097031844.1">
    <property type="nucleotide sequence ID" value="NZ_OAOQ01000027.1"/>
</dbReference>
<organism evidence="1 2">
    <name type="scientific">Cereibacter ovatus</name>
    <dbReference type="NCBI Taxonomy" id="439529"/>
    <lineage>
        <taxon>Bacteria</taxon>
        <taxon>Pseudomonadati</taxon>
        <taxon>Pseudomonadota</taxon>
        <taxon>Alphaproteobacteria</taxon>
        <taxon>Rhodobacterales</taxon>
        <taxon>Paracoccaceae</taxon>
        <taxon>Cereibacter</taxon>
    </lineage>
</organism>
<gene>
    <name evidence="1" type="ORF">SAMN05878503_1274</name>
</gene>
<evidence type="ECO:0000313" key="1">
    <source>
        <dbReference type="EMBL" id="SNX74841.1"/>
    </source>
</evidence>
<dbReference type="AlphaFoldDB" id="A0A285D4T6"/>
<accession>A0A285D4T6</accession>
<keyword evidence="2" id="KW-1185">Reference proteome</keyword>
<dbReference type="EMBL" id="OAOQ01000027">
    <property type="protein sequence ID" value="SNX74841.1"/>
    <property type="molecule type" value="Genomic_DNA"/>
</dbReference>
<protein>
    <submittedName>
        <fullName evidence="1">Uncharacterized protein</fullName>
    </submittedName>
</protein>
<sequence>MLRHEMNQKTPPGFVAVDRADVVAACLAVLIRELHGLGLKREVALAVLRDAADRIDAALTRGPRALVLYRLDRKAPVGIVSDDDARLATFAAEAEASGAGLIGVNPYRVAVLAAKAKAEGCATVKQGGQYDRALH</sequence>
<proteinExistence type="predicted"/>
<dbReference type="OrthoDB" id="9843851at2"/>